<evidence type="ECO:0000313" key="1">
    <source>
        <dbReference type="EMBL" id="OGD63043.1"/>
    </source>
</evidence>
<dbReference type="EMBL" id="MEZK01000013">
    <property type="protein sequence ID" value="OGD63043.1"/>
    <property type="molecule type" value="Genomic_DNA"/>
</dbReference>
<gene>
    <name evidence="1" type="ORF">A2160_05375</name>
</gene>
<organism evidence="1 2">
    <name type="scientific">Candidatus Beckwithbacteria bacterium RBG_13_42_9</name>
    <dbReference type="NCBI Taxonomy" id="1797457"/>
    <lineage>
        <taxon>Bacteria</taxon>
        <taxon>Candidatus Beckwithiibacteriota</taxon>
    </lineage>
</organism>
<dbReference type="AlphaFoldDB" id="A0A1F5E6P0"/>
<reference evidence="1 2" key="1">
    <citation type="journal article" date="2016" name="Nat. Commun.">
        <title>Thousands of microbial genomes shed light on interconnected biogeochemical processes in an aquifer system.</title>
        <authorList>
            <person name="Anantharaman K."/>
            <person name="Brown C.T."/>
            <person name="Hug L.A."/>
            <person name="Sharon I."/>
            <person name="Castelle C.J."/>
            <person name="Probst A.J."/>
            <person name="Thomas B.C."/>
            <person name="Singh A."/>
            <person name="Wilkins M.J."/>
            <person name="Karaoz U."/>
            <person name="Brodie E.L."/>
            <person name="Williams K.H."/>
            <person name="Hubbard S.S."/>
            <person name="Banfield J.F."/>
        </authorList>
    </citation>
    <scope>NUCLEOTIDE SEQUENCE [LARGE SCALE GENOMIC DNA]</scope>
</reference>
<protein>
    <submittedName>
        <fullName evidence="1">Uncharacterized protein</fullName>
    </submittedName>
</protein>
<accession>A0A1F5E6P0</accession>
<evidence type="ECO:0000313" key="2">
    <source>
        <dbReference type="Proteomes" id="UP000177006"/>
    </source>
</evidence>
<sequence length="387" mass="43990">MSQEVRDAIWRQFRQYYDRCKFDALGEKECVKSFDPQNHDSKTVIIGSSSPRCIYLRQLEADLGLKFTQLGAKPRDELLDSALRKASLVDPSLKANLSLSDLIGAIKTAEEPRKQWALRESGEVNCGELMHWKAVMTIIPLLVLAYLDQEYRERILKLGEITGLAKDFNLLDFRGQPFEKAGFRKHQTPPLDQIIALYRPELEDPSLTDDPKLKPIFTANATTLIRCSLKSILPSLEELKSLLVYPNIPVPWLDSRTVYSFMALLPKPEILDGRSVGDLGILAAFSCYTDLPFQGNPLYQIPGGGIDLSQPPFRDKFNIFGNLTEQGWQFVFPSYKRLGEIMQAGKHRKKWFNYGMVVDVLERAGVKHEMVGTSSTSVQRLFETKQR</sequence>
<dbReference type="Proteomes" id="UP000177006">
    <property type="component" value="Unassembled WGS sequence"/>
</dbReference>
<comment type="caution">
    <text evidence="1">The sequence shown here is derived from an EMBL/GenBank/DDBJ whole genome shotgun (WGS) entry which is preliminary data.</text>
</comment>
<name>A0A1F5E6P0_9BACT</name>
<proteinExistence type="predicted"/>